<dbReference type="Pfam" id="PF00627">
    <property type="entry name" value="UBA"/>
    <property type="match status" value="1"/>
</dbReference>
<dbReference type="FunFam" id="1.10.8.10:FF:000002">
    <property type="entry name" value="UV excision repair protein RAD23 homolog"/>
    <property type="match status" value="1"/>
</dbReference>
<dbReference type="PROSITE" id="PS50030">
    <property type="entry name" value="UBA"/>
    <property type="match status" value="2"/>
</dbReference>
<evidence type="ECO:0000256" key="6">
    <source>
        <dbReference type="SAM" id="MobiDB-lite"/>
    </source>
</evidence>
<organism evidence="10">
    <name type="scientific">Guillardia theta</name>
    <name type="common">Cryptophyte</name>
    <name type="synonym">Cryptomonas phi</name>
    <dbReference type="NCBI Taxonomy" id="55529"/>
    <lineage>
        <taxon>Eukaryota</taxon>
        <taxon>Cryptophyceae</taxon>
        <taxon>Pyrenomonadales</taxon>
        <taxon>Geminigeraceae</taxon>
        <taxon>Guillardia</taxon>
    </lineage>
</organism>
<sequence length="428" mass="47379">MGGGVERAGAMWRQRGAAWLHGLSLLACLQLASTDNLRLNGYAATLTRGRRNLFEPMLRLTGGSDETMKVKVKSIAGDNFEVEIGGSSTVFDLKKAISEVKRYDVTDEMLRDSSKGMKIILQGKILDDSQTISSLGPKISFFVMMPPEGVTLKKVEVSKPQDQPAVTSGLQNNTILMGEDLEASVREICGMGFAESEVRRALRLAFNNPDRAVEILYNGASDDAQQMQNEQPAEQQQQQQGASPEAPSHGSMPLRFNMDALAVNASEAGAGGNQLEMLRRDPQFAFVRHCVQSQPSLLPELLLQIGRVNPSLLATINQNQAEFVRIVNEPVSPEELQRSIQFLEQQRQGMQGMQGMQNPQEPSQHTIQLTREELDQVERLEQLVVPMGLDRQAVLEAWLACDKDEQLAANYLLNNLEDILASRGDYRD</sequence>
<dbReference type="GO" id="GO:0003684">
    <property type="term" value="F:damaged DNA binding"/>
    <property type="evidence" value="ECO:0007669"/>
    <property type="project" value="UniProtKB-UniRule"/>
</dbReference>
<dbReference type="GO" id="GO:0070628">
    <property type="term" value="F:proteasome binding"/>
    <property type="evidence" value="ECO:0007669"/>
    <property type="project" value="TreeGrafter"/>
</dbReference>
<keyword evidence="3 5" id="KW-0234">DNA repair</keyword>
<dbReference type="SUPFAM" id="SSF54236">
    <property type="entry name" value="Ubiquitin-like"/>
    <property type="match status" value="1"/>
</dbReference>
<evidence type="ECO:0000256" key="3">
    <source>
        <dbReference type="ARBA" id="ARBA00023204"/>
    </source>
</evidence>
<dbReference type="CDD" id="cd01805">
    <property type="entry name" value="Ubl_Rad23"/>
    <property type="match status" value="1"/>
</dbReference>
<dbReference type="InterPro" id="IPR015360">
    <property type="entry name" value="XPC-bd"/>
</dbReference>
<dbReference type="Pfam" id="PF09280">
    <property type="entry name" value="XPC-binding"/>
    <property type="match status" value="1"/>
</dbReference>
<evidence type="ECO:0000259" key="8">
    <source>
        <dbReference type="PROSITE" id="PS50030"/>
    </source>
</evidence>
<evidence type="ECO:0000256" key="7">
    <source>
        <dbReference type="SAM" id="SignalP"/>
    </source>
</evidence>
<evidence type="ECO:0000259" key="9">
    <source>
        <dbReference type="PROSITE" id="PS50053"/>
    </source>
</evidence>
<dbReference type="InterPro" id="IPR009060">
    <property type="entry name" value="UBA-like_sf"/>
</dbReference>
<accession>A0A7S4L218</accession>
<dbReference type="EMBL" id="HBKN01028793">
    <property type="protein sequence ID" value="CAE2312673.1"/>
    <property type="molecule type" value="Transcribed_RNA"/>
</dbReference>
<dbReference type="PROSITE" id="PS51257">
    <property type="entry name" value="PROKAR_LIPOPROTEIN"/>
    <property type="match status" value="1"/>
</dbReference>
<feature type="domain" description="Ubiquitin-like" evidence="9">
    <location>
        <begin position="68"/>
        <end position="136"/>
    </location>
</feature>
<dbReference type="GO" id="GO:0043130">
    <property type="term" value="F:ubiquitin binding"/>
    <property type="evidence" value="ECO:0007669"/>
    <property type="project" value="UniProtKB-UniRule"/>
</dbReference>
<reference evidence="10" key="1">
    <citation type="submission" date="2021-01" db="EMBL/GenBank/DDBJ databases">
        <authorList>
            <person name="Corre E."/>
            <person name="Pelletier E."/>
            <person name="Niang G."/>
            <person name="Scheremetjew M."/>
            <person name="Finn R."/>
            <person name="Kale V."/>
            <person name="Holt S."/>
            <person name="Cochrane G."/>
            <person name="Meng A."/>
            <person name="Brown T."/>
            <person name="Cohen L."/>
        </authorList>
    </citation>
    <scope>NUCLEOTIDE SEQUENCE</scope>
    <source>
        <strain evidence="10">CCMP 2712</strain>
    </source>
</reference>
<evidence type="ECO:0000313" key="10">
    <source>
        <dbReference type="EMBL" id="CAE2312673.1"/>
    </source>
</evidence>
<dbReference type="CDD" id="cd14280">
    <property type="entry name" value="UBA1_Rad23_like"/>
    <property type="match status" value="1"/>
</dbReference>
<keyword evidence="7" id="KW-0732">Signal</keyword>
<dbReference type="Gene3D" id="1.10.8.10">
    <property type="entry name" value="DNA helicase RuvA subunit, C-terminal domain"/>
    <property type="match status" value="2"/>
</dbReference>
<dbReference type="FunFam" id="1.10.8.10:FF:000003">
    <property type="entry name" value="UV excision repair protein RAD23 homolog"/>
    <property type="match status" value="1"/>
</dbReference>
<proteinExistence type="inferred from homology"/>
<dbReference type="GO" id="GO:0005654">
    <property type="term" value="C:nucleoplasm"/>
    <property type="evidence" value="ECO:0007669"/>
    <property type="project" value="TreeGrafter"/>
</dbReference>
<feature type="domain" description="UBA" evidence="8">
    <location>
        <begin position="178"/>
        <end position="219"/>
    </location>
</feature>
<name>A0A7S4L218_GUITH</name>
<comment type="similarity">
    <text evidence="5">Belongs to the RAD23 family.</text>
</comment>
<feature type="domain" description="UBA" evidence="8">
    <location>
        <begin position="373"/>
        <end position="415"/>
    </location>
</feature>
<comment type="subcellular location">
    <subcellularLocation>
        <location evidence="5">Nucleus</location>
    </subcellularLocation>
    <subcellularLocation>
        <location evidence="5">Cytoplasm</location>
    </subcellularLocation>
</comment>
<dbReference type="Gene3D" id="1.10.10.540">
    <property type="entry name" value="XPC-binding domain"/>
    <property type="match status" value="1"/>
</dbReference>
<keyword evidence="2 5" id="KW-0227">DNA damage</keyword>
<dbReference type="SUPFAM" id="SSF46934">
    <property type="entry name" value="UBA-like"/>
    <property type="match status" value="2"/>
</dbReference>
<dbReference type="AlphaFoldDB" id="A0A7S4L218"/>
<comment type="function">
    <text evidence="5">Multiubiquitin chain receptor involved in modulation of proteasomal degradation. Involved in nucleotide excision repair.</text>
</comment>
<feature type="chain" id="PRO_5030806446" description="UV excision repair protein RAD23" evidence="7">
    <location>
        <begin position="35"/>
        <end position="428"/>
    </location>
</feature>
<dbReference type="GO" id="GO:0005829">
    <property type="term" value="C:cytosol"/>
    <property type="evidence" value="ECO:0007669"/>
    <property type="project" value="TreeGrafter"/>
</dbReference>
<dbReference type="Gene3D" id="3.10.20.90">
    <property type="entry name" value="Phosphatidylinositol 3-kinase Catalytic Subunit, Chain A, domain 1"/>
    <property type="match status" value="1"/>
</dbReference>
<dbReference type="PRINTS" id="PR01839">
    <property type="entry name" value="RAD23PROTEIN"/>
</dbReference>
<dbReference type="Pfam" id="PF00240">
    <property type="entry name" value="ubiquitin"/>
    <property type="match status" value="1"/>
</dbReference>
<dbReference type="GO" id="GO:0006289">
    <property type="term" value="P:nucleotide-excision repair"/>
    <property type="evidence" value="ECO:0007669"/>
    <property type="project" value="UniProtKB-UniRule"/>
</dbReference>
<evidence type="ECO:0000256" key="4">
    <source>
        <dbReference type="ARBA" id="ARBA00023242"/>
    </source>
</evidence>
<dbReference type="GO" id="GO:0043161">
    <property type="term" value="P:proteasome-mediated ubiquitin-dependent protein catabolic process"/>
    <property type="evidence" value="ECO:0007669"/>
    <property type="project" value="UniProtKB-UniRule"/>
</dbReference>
<protein>
    <recommendedName>
        <fullName evidence="5">UV excision repair protein RAD23</fullName>
    </recommendedName>
</protein>
<dbReference type="SMART" id="SM00213">
    <property type="entry name" value="UBQ"/>
    <property type="match status" value="1"/>
</dbReference>
<feature type="compositionally biased region" description="Low complexity" evidence="6">
    <location>
        <begin position="225"/>
        <end position="247"/>
    </location>
</feature>
<evidence type="ECO:0000256" key="1">
    <source>
        <dbReference type="ARBA" id="ARBA00022737"/>
    </source>
</evidence>
<evidence type="ECO:0000256" key="2">
    <source>
        <dbReference type="ARBA" id="ARBA00022763"/>
    </source>
</evidence>
<dbReference type="SUPFAM" id="SSF101238">
    <property type="entry name" value="XPC-binding domain"/>
    <property type="match status" value="1"/>
</dbReference>
<keyword evidence="5" id="KW-0963">Cytoplasm</keyword>
<dbReference type="InterPro" id="IPR015940">
    <property type="entry name" value="UBA"/>
</dbReference>
<dbReference type="InterPro" id="IPR036353">
    <property type="entry name" value="XPC-bd_sf"/>
</dbReference>
<dbReference type="InterPro" id="IPR000626">
    <property type="entry name" value="Ubiquitin-like_dom"/>
</dbReference>
<dbReference type="InterPro" id="IPR029071">
    <property type="entry name" value="Ubiquitin-like_domsf"/>
</dbReference>
<dbReference type="PANTHER" id="PTHR10621:SF0">
    <property type="entry name" value="UV EXCISION REPAIR PROTEIN RAD23"/>
    <property type="match status" value="1"/>
</dbReference>
<gene>
    <name evidence="10" type="ORF">GTHE00462_LOCUS22325</name>
</gene>
<keyword evidence="1" id="KW-0677">Repeat</keyword>
<dbReference type="InterPro" id="IPR004806">
    <property type="entry name" value="Rad23"/>
</dbReference>
<evidence type="ECO:0000256" key="5">
    <source>
        <dbReference type="RuleBase" id="RU367049"/>
    </source>
</evidence>
<dbReference type="SMART" id="SM00165">
    <property type="entry name" value="UBA"/>
    <property type="match status" value="2"/>
</dbReference>
<dbReference type="PROSITE" id="PS50053">
    <property type="entry name" value="UBIQUITIN_2"/>
    <property type="match status" value="1"/>
</dbReference>
<feature type="signal peptide" evidence="7">
    <location>
        <begin position="1"/>
        <end position="34"/>
    </location>
</feature>
<feature type="region of interest" description="Disordered" evidence="6">
    <location>
        <begin position="225"/>
        <end position="253"/>
    </location>
</feature>
<dbReference type="GO" id="GO:0031593">
    <property type="term" value="F:polyubiquitin modification-dependent protein binding"/>
    <property type="evidence" value="ECO:0007669"/>
    <property type="project" value="UniProtKB-UniRule"/>
</dbReference>
<dbReference type="PANTHER" id="PTHR10621">
    <property type="entry name" value="UV EXCISION REPAIR PROTEIN RAD23"/>
    <property type="match status" value="1"/>
</dbReference>
<keyword evidence="4 5" id="KW-0539">Nucleus</keyword>